<dbReference type="InterPro" id="IPR023620">
    <property type="entry name" value="SmpB"/>
</dbReference>
<sequence length="149" mass="17177">MGIKLISENRKGRFNYEILESFEAGVSLTGTEVKSLRAGKINLNDSFAVIQRGELTWLNANISAYTYGNIHNHDPMRTRTLLVHRHEIQRLIGVTKEKGLTLIPLKAYWKNGRVKLEIGVGRGKKLYDKRQTVREREWAREKGRIMKGE</sequence>
<dbReference type="Proteomes" id="UP001628193">
    <property type="component" value="Unassembled WGS sequence"/>
</dbReference>
<dbReference type="Gene3D" id="2.40.280.10">
    <property type="match status" value="1"/>
</dbReference>
<dbReference type="InterPro" id="IPR000037">
    <property type="entry name" value="SsrA-bd_prot"/>
</dbReference>
<dbReference type="InterPro" id="IPR020081">
    <property type="entry name" value="SsrA-bd_prot_CS"/>
</dbReference>
<dbReference type="EMBL" id="BAAFGK010000001">
    <property type="protein sequence ID" value="GAB0055826.1"/>
    <property type="molecule type" value="Genomic_DNA"/>
</dbReference>
<comment type="function">
    <text evidence="3">Required for rescue of stalled ribosomes mediated by trans-translation. Binds to transfer-messenger RNA (tmRNA), required for stable association of tmRNA with ribosomes. tmRNA and SmpB together mimic tRNA shape, replacing the anticodon stem-loop with SmpB. tmRNA is encoded by the ssrA gene; the 2 termini fold to resemble tRNA(Ala) and it encodes a 'tag peptide', a short internal open reading frame. During trans-translation Ala-aminoacylated tmRNA acts like a tRNA, entering the A-site of stalled ribosomes, displacing the stalled mRNA. The ribosome then switches to translate the ORF on the tmRNA; the nascent peptide is terminated with the 'tag peptide' encoded by the tmRNA and targeted for degradation. The ribosome is freed to recommence translation, which seems to be the essential function of trans-translation.</text>
</comment>
<organism evidence="4 5">
    <name type="scientific">Candidatus Magnetaquiglobus chichijimensis</name>
    <dbReference type="NCBI Taxonomy" id="3141448"/>
    <lineage>
        <taxon>Bacteria</taxon>
        <taxon>Pseudomonadati</taxon>
        <taxon>Pseudomonadota</taxon>
        <taxon>Magnetococcia</taxon>
        <taxon>Magnetococcales</taxon>
        <taxon>Candidatus Magnetaquicoccaceae</taxon>
        <taxon>Candidatus Magnetaquiglobus</taxon>
    </lineage>
</organism>
<dbReference type="CDD" id="cd09294">
    <property type="entry name" value="SmpB"/>
    <property type="match status" value="1"/>
</dbReference>
<dbReference type="RefSeq" id="WP_420903538.1">
    <property type="nucleotide sequence ID" value="NZ_BAAFGK010000001.1"/>
</dbReference>
<proteinExistence type="inferred from homology"/>
<evidence type="ECO:0000256" key="2">
    <source>
        <dbReference type="ARBA" id="ARBA00022884"/>
    </source>
</evidence>
<keyword evidence="2 3" id="KW-0694">RNA-binding</keyword>
<dbReference type="PROSITE" id="PS01317">
    <property type="entry name" value="SSRP"/>
    <property type="match status" value="1"/>
</dbReference>
<evidence type="ECO:0000256" key="3">
    <source>
        <dbReference type="HAMAP-Rule" id="MF_00023"/>
    </source>
</evidence>
<reference evidence="4 5" key="2">
    <citation type="submission" date="2024-09" db="EMBL/GenBank/DDBJ databases">
        <title>Draft genome sequence of Candidatus Magnetaquicoccaceae bacterium FCR-1.</title>
        <authorList>
            <person name="Shimoshige H."/>
            <person name="Shimamura S."/>
            <person name="Taoka A."/>
            <person name="Kobayashi H."/>
            <person name="Maekawa T."/>
        </authorList>
    </citation>
    <scope>NUCLEOTIDE SEQUENCE [LARGE SCALE GENOMIC DNA]</scope>
    <source>
        <strain evidence="4 5">FCR-1</strain>
    </source>
</reference>
<comment type="subcellular location">
    <subcellularLocation>
        <location evidence="3">Cytoplasm</location>
    </subcellularLocation>
    <text evidence="3">The tmRNA-SmpB complex associates with stalled 70S ribosomes.</text>
</comment>
<dbReference type="Pfam" id="PF01668">
    <property type="entry name" value="SmpB"/>
    <property type="match status" value="1"/>
</dbReference>
<dbReference type="SUPFAM" id="SSF74982">
    <property type="entry name" value="Small protein B (SmpB)"/>
    <property type="match status" value="1"/>
</dbReference>
<keyword evidence="1 3" id="KW-0963">Cytoplasm</keyword>
<dbReference type="PANTHER" id="PTHR30308">
    <property type="entry name" value="TMRNA-BINDING COMPONENT OF TRANS-TRANSLATION TAGGING COMPLEX"/>
    <property type="match status" value="1"/>
</dbReference>
<name>A0ABQ0C4M1_9PROT</name>
<keyword evidence="5" id="KW-1185">Reference proteome</keyword>
<gene>
    <name evidence="3 4" type="primary">smpB</name>
    <name evidence="4" type="ORF">SIID45300_00123</name>
</gene>
<evidence type="ECO:0000313" key="5">
    <source>
        <dbReference type="Proteomes" id="UP001628193"/>
    </source>
</evidence>
<dbReference type="NCBIfam" id="TIGR00086">
    <property type="entry name" value="smpB"/>
    <property type="match status" value="1"/>
</dbReference>
<comment type="caution">
    <text evidence="4">The sequence shown here is derived from an EMBL/GenBank/DDBJ whole genome shotgun (WGS) entry which is preliminary data.</text>
</comment>
<dbReference type="NCBIfam" id="NF003843">
    <property type="entry name" value="PRK05422.1"/>
    <property type="match status" value="1"/>
</dbReference>
<accession>A0ABQ0C4M1</accession>
<protein>
    <recommendedName>
        <fullName evidence="3">SsrA-binding protein</fullName>
    </recommendedName>
    <alternativeName>
        <fullName evidence="3">Small protein B</fullName>
    </alternativeName>
</protein>
<dbReference type="HAMAP" id="MF_00023">
    <property type="entry name" value="SmpB"/>
    <property type="match status" value="1"/>
</dbReference>
<comment type="similarity">
    <text evidence="3">Belongs to the SmpB family.</text>
</comment>
<evidence type="ECO:0000313" key="4">
    <source>
        <dbReference type="EMBL" id="GAB0055826.1"/>
    </source>
</evidence>
<dbReference type="PANTHER" id="PTHR30308:SF2">
    <property type="entry name" value="SSRA-BINDING PROTEIN"/>
    <property type="match status" value="1"/>
</dbReference>
<reference evidence="4 5" key="1">
    <citation type="submission" date="2024-05" db="EMBL/GenBank/DDBJ databases">
        <authorList>
            <consortium name="Candidatus Magnetaquicoccaceae bacterium FCR-1 genome sequencing consortium"/>
            <person name="Shimoshige H."/>
            <person name="Shimamura S."/>
            <person name="Taoka A."/>
            <person name="Kobayashi H."/>
            <person name="Maekawa T."/>
        </authorList>
    </citation>
    <scope>NUCLEOTIDE SEQUENCE [LARGE SCALE GENOMIC DNA]</scope>
    <source>
        <strain evidence="4 5">FCR-1</strain>
    </source>
</reference>
<evidence type="ECO:0000256" key="1">
    <source>
        <dbReference type="ARBA" id="ARBA00022490"/>
    </source>
</evidence>